<dbReference type="PANTHER" id="PTHR43652:SF2">
    <property type="entry name" value="BASIC AMINO ACID ANTIPORTER YFCC-RELATED"/>
    <property type="match status" value="1"/>
</dbReference>
<feature type="region of interest" description="Disordered" evidence="11">
    <location>
        <begin position="663"/>
        <end position="684"/>
    </location>
</feature>
<evidence type="ECO:0000256" key="4">
    <source>
        <dbReference type="ARBA" id="ARBA00022692"/>
    </source>
</evidence>
<evidence type="ECO:0000256" key="10">
    <source>
        <dbReference type="ARBA" id="ARBA00061614"/>
    </source>
</evidence>
<gene>
    <name evidence="14" type="ORF">MICPUN_80104</name>
</gene>
<proteinExistence type="inferred from homology"/>
<evidence type="ECO:0000256" key="11">
    <source>
        <dbReference type="SAM" id="MobiDB-lite"/>
    </source>
</evidence>
<evidence type="ECO:0000256" key="6">
    <source>
        <dbReference type="ARBA" id="ARBA00022847"/>
    </source>
</evidence>
<evidence type="ECO:0000256" key="8">
    <source>
        <dbReference type="ARBA" id="ARBA00023032"/>
    </source>
</evidence>
<dbReference type="InterPro" id="IPR051679">
    <property type="entry name" value="DASS-Related_Transporters"/>
</dbReference>
<dbReference type="GO" id="GO:0015116">
    <property type="term" value="F:sulfate transmembrane transporter activity"/>
    <property type="evidence" value="ECO:0007669"/>
    <property type="project" value="UniProtKB-ARBA"/>
</dbReference>
<evidence type="ECO:0000256" key="3">
    <source>
        <dbReference type="ARBA" id="ARBA00022475"/>
    </source>
</evidence>
<comment type="similarity">
    <text evidence="10">Belongs to the divalent anion:Na+ symporter (DASS) superfamily. Na+/sulfate symporter (TC 2.A.47.4) family.</text>
</comment>
<keyword evidence="9 12" id="KW-0472">Membrane</keyword>
<evidence type="ECO:0000256" key="7">
    <source>
        <dbReference type="ARBA" id="ARBA00022989"/>
    </source>
</evidence>
<dbReference type="GO" id="GO:0005886">
    <property type="term" value="C:plasma membrane"/>
    <property type="evidence" value="ECO:0007669"/>
    <property type="project" value="UniProtKB-SubCell"/>
</dbReference>
<evidence type="ECO:0000256" key="1">
    <source>
        <dbReference type="ARBA" id="ARBA00004651"/>
    </source>
</evidence>
<dbReference type="GO" id="GO:0006813">
    <property type="term" value="P:potassium ion transport"/>
    <property type="evidence" value="ECO:0007669"/>
    <property type="project" value="InterPro"/>
</dbReference>
<dbReference type="Gene3D" id="3.30.70.1450">
    <property type="entry name" value="Regulator of K+ conductance, C-terminal domain"/>
    <property type="match status" value="2"/>
</dbReference>
<feature type="transmembrane region" description="Helical" evidence="12">
    <location>
        <begin position="7"/>
        <end position="25"/>
    </location>
</feature>
<dbReference type="InParanoid" id="C1E2Q8"/>
<evidence type="ECO:0000256" key="2">
    <source>
        <dbReference type="ARBA" id="ARBA00022448"/>
    </source>
</evidence>
<dbReference type="eggNOG" id="ENOG502QPZM">
    <property type="taxonomic scope" value="Eukaryota"/>
</dbReference>
<name>C1E2Q8_MICCC</name>
<dbReference type="Proteomes" id="UP000002009">
    <property type="component" value="Chromosome 3"/>
</dbReference>
<keyword evidence="5" id="KW-0677">Repeat</keyword>
<evidence type="ECO:0000256" key="12">
    <source>
        <dbReference type="SAM" id="Phobius"/>
    </source>
</evidence>
<feature type="domain" description="RCK C-terminal" evidence="13">
    <location>
        <begin position="226"/>
        <end position="310"/>
    </location>
</feature>
<dbReference type="Pfam" id="PF03600">
    <property type="entry name" value="CitMHS"/>
    <property type="match status" value="2"/>
</dbReference>
<feature type="transmembrane region" description="Helical" evidence="12">
    <location>
        <begin position="556"/>
        <end position="577"/>
    </location>
</feature>
<evidence type="ECO:0000256" key="5">
    <source>
        <dbReference type="ARBA" id="ARBA00022737"/>
    </source>
</evidence>
<dbReference type="EMBL" id="CP001324">
    <property type="protein sequence ID" value="ACO62385.1"/>
    <property type="molecule type" value="Genomic_DNA"/>
</dbReference>
<feature type="transmembrane region" description="Helical" evidence="12">
    <location>
        <begin position="31"/>
        <end position="47"/>
    </location>
</feature>
<dbReference type="SUPFAM" id="SSF116726">
    <property type="entry name" value="TrkA C-terminal domain-like"/>
    <property type="match status" value="2"/>
</dbReference>
<keyword evidence="7 12" id="KW-1133">Transmembrane helix</keyword>
<organism evidence="14 15">
    <name type="scientific">Micromonas commoda (strain RCC299 / NOUM17 / CCMP2709)</name>
    <name type="common">Picoplanktonic green alga</name>
    <dbReference type="NCBI Taxonomy" id="296587"/>
    <lineage>
        <taxon>Eukaryota</taxon>
        <taxon>Viridiplantae</taxon>
        <taxon>Chlorophyta</taxon>
        <taxon>Mamiellophyceae</taxon>
        <taxon>Mamiellales</taxon>
        <taxon>Mamiellaceae</taxon>
        <taxon>Micromonas</taxon>
    </lineage>
</organism>
<feature type="transmembrane region" description="Helical" evidence="12">
    <location>
        <begin position="446"/>
        <end position="464"/>
    </location>
</feature>
<dbReference type="FunFam" id="3.30.70.1450:FF:000009">
    <property type="entry name" value="SLC13 family permease"/>
    <property type="match status" value="1"/>
</dbReference>
<dbReference type="InterPro" id="IPR006037">
    <property type="entry name" value="RCK_C"/>
</dbReference>
<accession>C1E2Q8</accession>
<keyword evidence="15" id="KW-1185">Reference proteome</keyword>
<dbReference type="KEGG" id="mis:MICPUN_80104"/>
<feature type="transmembrane region" description="Helical" evidence="12">
    <location>
        <begin position="422"/>
        <end position="440"/>
    </location>
</feature>
<keyword evidence="4 12" id="KW-0812">Transmembrane</keyword>
<dbReference type="OMA" id="AVQWDVI"/>
<dbReference type="GeneID" id="8241892"/>
<reference evidence="14 15" key="1">
    <citation type="journal article" date="2009" name="Science">
        <title>Green evolution and dynamic adaptations revealed by genomes of the marine picoeukaryotes Micromonas.</title>
        <authorList>
            <person name="Worden A.Z."/>
            <person name="Lee J.H."/>
            <person name="Mock T."/>
            <person name="Rouze P."/>
            <person name="Simmons M.P."/>
            <person name="Aerts A.L."/>
            <person name="Allen A.E."/>
            <person name="Cuvelier M.L."/>
            <person name="Derelle E."/>
            <person name="Everett M.V."/>
            <person name="Foulon E."/>
            <person name="Grimwood J."/>
            <person name="Gundlach H."/>
            <person name="Henrissat B."/>
            <person name="Napoli C."/>
            <person name="McDonald S.M."/>
            <person name="Parker M.S."/>
            <person name="Rombauts S."/>
            <person name="Salamov A."/>
            <person name="Von Dassow P."/>
            <person name="Badger J.H."/>
            <person name="Coutinho P.M."/>
            <person name="Demir E."/>
            <person name="Dubchak I."/>
            <person name="Gentemann C."/>
            <person name="Eikrem W."/>
            <person name="Gready J.E."/>
            <person name="John U."/>
            <person name="Lanier W."/>
            <person name="Lindquist E.A."/>
            <person name="Lucas S."/>
            <person name="Mayer K.F."/>
            <person name="Moreau H."/>
            <person name="Not F."/>
            <person name="Otillar R."/>
            <person name="Panaud O."/>
            <person name="Pangilinan J."/>
            <person name="Paulsen I."/>
            <person name="Piegu B."/>
            <person name="Poliakov A."/>
            <person name="Robbens S."/>
            <person name="Schmutz J."/>
            <person name="Toulza E."/>
            <person name="Wyss T."/>
            <person name="Zelensky A."/>
            <person name="Zhou K."/>
            <person name="Armbrust E.V."/>
            <person name="Bhattacharya D."/>
            <person name="Goodenough U.W."/>
            <person name="Van de Peer Y."/>
            <person name="Grigoriev I.V."/>
        </authorList>
    </citation>
    <scope>NUCLEOTIDE SEQUENCE [LARGE SCALE GENOMIC DNA]</scope>
    <source>
        <strain evidence="15">RCC299 / NOUM17</strain>
    </source>
</reference>
<dbReference type="AlphaFoldDB" id="C1E2Q8"/>
<dbReference type="GO" id="GO:0008324">
    <property type="term" value="F:monoatomic cation transmembrane transporter activity"/>
    <property type="evidence" value="ECO:0007669"/>
    <property type="project" value="InterPro"/>
</dbReference>
<protein>
    <submittedName>
        <fullName evidence="14">Divalent Anion:Na+ symporter family</fullName>
    </submittedName>
</protein>
<keyword evidence="2" id="KW-0813">Transport</keyword>
<comment type="subcellular location">
    <subcellularLocation>
        <location evidence="1">Cell membrane</location>
        <topology evidence="1">Multi-pass membrane protein</topology>
    </subcellularLocation>
</comment>
<dbReference type="Pfam" id="PF02080">
    <property type="entry name" value="TrkA_C"/>
    <property type="match status" value="2"/>
</dbReference>
<keyword evidence="8" id="KW-0764">Sulfate transport</keyword>
<evidence type="ECO:0000259" key="13">
    <source>
        <dbReference type="PROSITE" id="PS51202"/>
    </source>
</evidence>
<dbReference type="GO" id="GO:0015293">
    <property type="term" value="F:symporter activity"/>
    <property type="evidence" value="ECO:0007669"/>
    <property type="project" value="UniProtKB-KW"/>
</dbReference>
<evidence type="ECO:0000313" key="15">
    <source>
        <dbReference type="Proteomes" id="UP000002009"/>
    </source>
</evidence>
<dbReference type="InterPro" id="IPR036721">
    <property type="entry name" value="RCK_C_sf"/>
</dbReference>
<dbReference type="OrthoDB" id="498124at2759"/>
<evidence type="ECO:0000256" key="9">
    <source>
        <dbReference type="ARBA" id="ARBA00023136"/>
    </source>
</evidence>
<dbReference type="PROSITE" id="PS51202">
    <property type="entry name" value="RCK_C"/>
    <property type="match status" value="2"/>
</dbReference>
<dbReference type="FunCoup" id="C1E2Q8">
    <property type="interactions" value="196"/>
</dbReference>
<evidence type="ECO:0000313" key="14">
    <source>
        <dbReference type="EMBL" id="ACO62385.1"/>
    </source>
</evidence>
<feature type="transmembrane region" description="Helical" evidence="12">
    <location>
        <begin position="187"/>
        <end position="210"/>
    </location>
</feature>
<sequence>MAEVWEGWFTVGIVFVAFGCLLWDVIQPDHVMIGAVAVLMAAGVVSVEEGLAGFANEGLLTVAVLFVVAAGISATGGLDWYMSKLLGHPTTIAGAQLRLMIPIAVVSAFLNNTPVVAVMIPIVQRWAENIHIPKEQVMIPLSFASILGGTCTLIGTSTNLVVLGMLKDWRGSDGSSETKQSMGLFDLGLFGVPVAMTGITYMLIASRALLPGGKKKGEAGAGGGGAGGGGGGKSEDLIVGARLQAWSAAVGKTVAGSGLRGLPGLYLVSVKREDTLIRAVGPEFVLSQGDVLYFTGMVESIGNVCAEYGLLAVTTEHDSDSEVDKLNANSQERRLIQAVVAKTGPLVGKSIRDIKFRSRYNAVVLAVHREGVRVHARIGDVVLHPGDVLLLDAGPDFHREAGHSGSGFALVSVLEDSAPPRLRLLVPVLVIAVAMIVFYTAGVTELIIAAIFAAGIMIACGALSEQEARDAIKWDVIVTIAAAFGMSKALQNSGVAGAVAEKLVRLAELSGTCRGGLLVAVYLATFVISNVVTNNAAAALMFPVAAEAAERQGESLASMSFLVMLAASASFMSPFGYQTNLMVYGPGGYVFKDFLRFGVPMQVVQMVVSVVVIVLGDRFWYVSWGATGLGFAATCVLMTTTPENALNDFVGFFRRLLGKTTAENEGEEDEDEGRRRRSRRARLD</sequence>
<feature type="domain" description="RCK C-terminal" evidence="13">
    <location>
        <begin position="323"/>
        <end position="407"/>
    </location>
</feature>
<keyword evidence="3" id="KW-1003">Cell membrane</keyword>
<dbReference type="PANTHER" id="PTHR43652">
    <property type="entry name" value="BASIC AMINO ACID ANTIPORTER YFCC-RELATED"/>
    <property type="match status" value="1"/>
</dbReference>
<dbReference type="InterPro" id="IPR004680">
    <property type="entry name" value="Cit_transptr-like_dom"/>
</dbReference>
<feature type="transmembrane region" description="Helical" evidence="12">
    <location>
        <begin position="519"/>
        <end position="544"/>
    </location>
</feature>
<feature type="transmembrane region" description="Helical" evidence="12">
    <location>
        <begin position="597"/>
        <end position="615"/>
    </location>
</feature>
<feature type="transmembrane region" description="Helical" evidence="12">
    <location>
        <begin position="101"/>
        <end position="123"/>
    </location>
</feature>
<feature type="compositionally biased region" description="Basic residues" evidence="11">
    <location>
        <begin position="675"/>
        <end position="684"/>
    </location>
</feature>
<keyword evidence="6" id="KW-0769">Symport</keyword>
<feature type="transmembrane region" description="Helical" evidence="12">
    <location>
        <begin position="143"/>
        <end position="167"/>
    </location>
</feature>
<feature type="transmembrane region" description="Helical" evidence="12">
    <location>
        <begin position="59"/>
        <end position="81"/>
    </location>
</feature>
<dbReference type="RefSeq" id="XP_002501127.1">
    <property type="nucleotide sequence ID" value="XM_002501081.1"/>
</dbReference>